<feature type="binding site" evidence="8">
    <location>
        <position position="101"/>
    </location>
    <ligand>
        <name>GTP</name>
        <dbReference type="ChEBI" id="CHEBI:37565"/>
    </ligand>
</feature>
<keyword evidence="5 8" id="KW-0460">Magnesium</keyword>
<feature type="binding site" evidence="8">
    <location>
        <begin position="12"/>
        <end position="14"/>
    </location>
    <ligand>
        <name>GTP</name>
        <dbReference type="ChEBI" id="CHEBI:37565"/>
    </ligand>
</feature>
<comment type="caution">
    <text evidence="10">The sequence shown here is derived from an EMBL/GenBank/DDBJ whole genome shotgun (WGS) entry which is preliminary data.</text>
</comment>
<dbReference type="Pfam" id="PF12804">
    <property type="entry name" value="NTP_transf_3"/>
    <property type="match status" value="1"/>
</dbReference>
<dbReference type="EMBL" id="JBHRSE010000060">
    <property type="protein sequence ID" value="MFC3023990.1"/>
    <property type="molecule type" value="Genomic_DNA"/>
</dbReference>
<feature type="binding site" evidence="8">
    <location>
        <position position="54"/>
    </location>
    <ligand>
        <name>GTP</name>
        <dbReference type="ChEBI" id="CHEBI:37565"/>
    </ligand>
</feature>
<keyword evidence="11" id="KW-1185">Reference proteome</keyword>
<evidence type="ECO:0000256" key="4">
    <source>
        <dbReference type="ARBA" id="ARBA00022741"/>
    </source>
</evidence>
<comment type="domain">
    <text evidence="8">The N-terminal domain determines nucleotide recognition and specific binding, while the C-terminal domain determines the specific binding to the target protein.</text>
</comment>
<evidence type="ECO:0000256" key="1">
    <source>
        <dbReference type="ARBA" id="ARBA00022490"/>
    </source>
</evidence>
<reference evidence="11" key="1">
    <citation type="journal article" date="2019" name="Int. J. Syst. Evol. Microbiol.">
        <title>The Global Catalogue of Microorganisms (GCM) 10K type strain sequencing project: providing services to taxonomists for standard genome sequencing and annotation.</title>
        <authorList>
            <consortium name="The Broad Institute Genomics Platform"/>
            <consortium name="The Broad Institute Genome Sequencing Center for Infectious Disease"/>
            <person name="Wu L."/>
            <person name="Ma J."/>
        </authorList>
    </citation>
    <scope>NUCLEOTIDE SEQUENCE [LARGE SCALE GENOMIC DNA]</scope>
    <source>
        <strain evidence="11">KCTC 62784</strain>
    </source>
</reference>
<comment type="function">
    <text evidence="8">Transfers a GMP moiety from GTP to Mo-molybdopterin (Mo-MPT) cofactor (Moco or molybdenum cofactor) to form Mo-molybdopterin guanine dinucleotide (Mo-MGD) cofactor.</text>
</comment>
<evidence type="ECO:0000256" key="5">
    <source>
        <dbReference type="ARBA" id="ARBA00022842"/>
    </source>
</evidence>
<keyword evidence="1 8" id="KW-0963">Cytoplasm</keyword>
<evidence type="ECO:0000256" key="2">
    <source>
        <dbReference type="ARBA" id="ARBA00022679"/>
    </source>
</evidence>
<organism evidence="10 11">
    <name type="scientific">Vibrio zhugei</name>
    <dbReference type="NCBI Taxonomy" id="2479546"/>
    <lineage>
        <taxon>Bacteria</taxon>
        <taxon>Pseudomonadati</taxon>
        <taxon>Pseudomonadota</taxon>
        <taxon>Gammaproteobacteria</taxon>
        <taxon>Vibrionales</taxon>
        <taxon>Vibrionaceae</taxon>
        <taxon>Vibrio</taxon>
    </lineage>
</organism>
<dbReference type="CDD" id="cd02503">
    <property type="entry name" value="MobA"/>
    <property type="match status" value="1"/>
</dbReference>
<protein>
    <recommendedName>
        <fullName evidence="8">Molybdenum cofactor guanylyltransferase</fullName>
        <shortName evidence="8">MoCo guanylyltransferase</shortName>
        <ecNumber evidence="8">2.7.7.77</ecNumber>
    </recommendedName>
    <alternativeName>
        <fullName evidence="8">GTP:molybdopterin guanylyltransferase</fullName>
    </alternativeName>
    <alternativeName>
        <fullName evidence="8">Mo-MPT guanylyltransferase</fullName>
    </alternativeName>
    <alternativeName>
        <fullName evidence="8">Molybdopterin guanylyltransferase</fullName>
    </alternativeName>
    <alternativeName>
        <fullName evidence="8">Molybdopterin-guanine dinucleotide synthase</fullName>
        <shortName evidence="8">MGD synthase</shortName>
    </alternativeName>
</protein>
<comment type="similarity">
    <text evidence="8">Belongs to the MobA family.</text>
</comment>
<dbReference type="Proteomes" id="UP001595384">
    <property type="component" value="Unassembled WGS sequence"/>
</dbReference>
<keyword evidence="10" id="KW-0548">Nucleotidyltransferase</keyword>
<comment type="subcellular location">
    <subcellularLocation>
        <location evidence="8">Cytoplasm</location>
    </subcellularLocation>
</comment>
<evidence type="ECO:0000313" key="10">
    <source>
        <dbReference type="EMBL" id="MFC3023990.1"/>
    </source>
</evidence>
<evidence type="ECO:0000313" key="11">
    <source>
        <dbReference type="Proteomes" id="UP001595384"/>
    </source>
</evidence>
<keyword evidence="2 8" id="KW-0808">Transferase</keyword>
<comment type="cofactor">
    <cofactor evidence="8">
        <name>Mg(2+)</name>
        <dbReference type="ChEBI" id="CHEBI:18420"/>
    </cofactor>
</comment>
<evidence type="ECO:0000256" key="7">
    <source>
        <dbReference type="ARBA" id="ARBA00023150"/>
    </source>
</evidence>
<gene>
    <name evidence="8 10" type="primary">mobA</name>
    <name evidence="10" type="ORF">ACFODT_09140</name>
</gene>
<keyword evidence="3 8" id="KW-0479">Metal-binding</keyword>
<dbReference type="NCBIfam" id="TIGR02665">
    <property type="entry name" value="molyb_mobA"/>
    <property type="match status" value="1"/>
</dbReference>
<keyword evidence="6 8" id="KW-0342">GTP-binding</keyword>
<accession>A0ABV7CC52</accession>
<evidence type="ECO:0000256" key="3">
    <source>
        <dbReference type="ARBA" id="ARBA00022723"/>
    </source>
</evidence>
<dbReference type="InterPro" id="IPR013482">
    <property type="entry name" value="Molybde_CF_guanTrfase"/>
</dbReference>
<comment type="catalytic activity">
    <reaction evidence="8">
        <text>Mo-molybdopterin + GTP + H(+) = Mo-molybdopterin guanine dinucleotide + diphosphate</text>
        <dbReference type="Rhea" id="RHEA:34243"/>
        <dbReference type="ChEBI" id="CHEBI:15378"/>
        <dbReference type="ChEBI" id="CHEBI:33019"/>
        <dbReference type="ChEBI" id="CHEBI:37565"/>
        <dbReference type="ChEBI" id="CHEBI:71302"/>
        <dbReference type="ChEBI" id="CHEBI:71310"/>
        <dbReference type="EC" id="2.7.7.77"/>
    </reaction>
</comment>
<feature type="binding site" evidence="8">
    <location>
        <position position="71"/>
    </location>
    <ligand>
        <name>GTP</name>
        <dbReference type="ChEBI" id="CHEBI:37565"/>
    </ligand>
</feature>
<dbReference type="InterPro" id="IPR029044">
    <property type="entry name" value="Nucleotide-diphossugar_trans"/>
</dbReference>
<evidence type="ECO:0000256" key="8">
    <source>
        <dbReference type="HAMAP-Rule" id="MF_00316"/>
    </source>
</evidence>
<dbReference type="SUPFAM" id="SSF53448">
    <property type="entry name" value="Nucleotide-diphospho-sugar transferases"/>
    <property type="match status" value="1"/>
</dbReference>
<feature type="binding site" evidence="8">
    <location>
        <position position="25"/>
    </location>
    <ligand>
        <name>GTP</name>
        <dbReference type="ChEBI" id="CHEBI:37565"/>
    </ligand>
</feature>
<keyword evidence="4 8" id="KW-0547">Nucleotide-binding</keyword>
<feature type="binding site" evidence="8">
    <location>
        <position position="101"/>
    </location>
    <ligand>
        <name>Mg(2+)</name>
        <dbReference type="ChEBI" id="CHEBI:18420"/>
    </ligand>
</feature>
<dbReference type="PANTHER" id="PTHR19136:SF81">
    <property type="entry name" value="MOLYBDENUM COFACTOR GUANYLYLTRANSFERASE"/>
    <property type="match status" value="1"/>
</dbReference>
<dbReference type="InterPro" id="IPR025877">
    <property type="entry name" value="MobA-like_NTP_Trfase"/>
</dbReference>
<dbReference type="HAMAP" id="MF_00316">
    <property type="entry name" value="MobA"/>
    <property type="match status" value="1"/>
</dbReference>
<dbReference type="PANTHER" id="PTHR19136">
    <property type="entry name" value="MOLYBDENUM COFACTOR GUANYLYLTRANSFERASE"/>
    <property type="match status" value="1"/>
</dbReference>
<sequence length="204" mass="23172">MIDPKDMTWVILAGGQATRMHHNDKGLVIFQDQPLVEHVLTRLRQQLPTPILINANRHIEDYAHYGRVIEDIWPGYLGPLAGMHSGLQHAQTPWVGFSPCDSPFLHSQLIARFCQQEDDGMDAFVASDGERVQPAFVVIRRRCLPVLEAYLAAGERRLMGFIRQLSHRHVVFNDEAYAFVNINSLEEIEDYRLISPSSPSLDVC</sequence>
<feature type="domain" description="MobA-like NTP transferase" evidence="9">
    <location>
        <begin position="10"/>
        <end position="165"/>
    </location>
</feature>
<keyword evidence="7 8" id="KW-0501">Molybdenum cofactor biosynthesis</keyword>
<dbReference type="GO" id="GO:0061603">
    <property type="term" value="F:molybdenum cofactor guanylyltransferase activity"/>
    <property type="evidence" value="ECO:0007669"/>
    <property type="project" value="UniProtKB-EC"/>
</dbReference>
<dbReference type="RefSeq" id="WP_123016107.1">
    <property type="nucleotide sequence ID" value="NZ_AP024911.1"/>
</dbReference>
<evidence type="ECO:0000256" key="6">
    <source>
        <dbReference type="ARBA" id="ARBA00023134"/>
    </source>
</evidence>
<dbReference type="EC" id="2.7.7.77" evidence="8"/>
<dbReference type="Gene3D" id="3.90.550.10">
    <property type="entry name" value="Spore Coat Polysaccharide Biosynthesis Protein SpsA, Chain A"/>
    <property type="match status" value="1"/>
</dbReference>
<proteinExistence type="inferred from homology"/>
<comment type="subunit">
    <text evidence="8">Monomer.</text>
</comment>
<name>A0ABV7CC52_9VIBR</name>
<evidence type="ECO:0000259" key="9">
    <source>
        <dbReference type="Pfam" id="PF12804"/>
    </source>
</evidence>